<gene>
    <name evidence="1" type="ORF">FHL15_009619</name>
</gene>
<dbReference type="OrthoDB" id="4695073at2759"/>
<comment type="caution">
    <text evidence="1">The sequence shown here is derived from an EMBL/GenBank/DDBJ whole genome shotgun (WGS) entry which is preliminary data.</text>
</comment>
<protein>
    <submittedName>
        <fullName evidence="1">Uncharacterized protein</fullName>
    </submittedName>
</protein>
<dbReference type="Proteomes" id="UP000319160">
    <property type="component" value="Unassembled WGS sequence"/>
</dbReference>
<keyword evidence="2" id="KW-1185">Reference proteome</keyword>
<evidence type="ECO:0000313" key="2">
    <source>
        <dbReference type="Proteomes" id="UP000319160"/>
    </source>
</evidence>
<proteinExistence type="predicted"/>
<dbReference type="EMBL" id="VFLP01000067">
    <property type="protein sequence ID" value="TRX89450.1"/>
    <property type="molecule type" value="Genomic_DNA"/>
</dbReference>
<accession>A0A553HNC1</accession>
<evidence type="ECO:0000313" key="1">
    <source>
        <dbReference type="EMBL" id="TRX89450.1"/>
    </source>
</evidence>
<dbReference type="AlphaFoldDB" id="A0A553HNC1"/>
<sequence>MNGNIEFRKFRVSTEDANVFCMKFKKTGSDADILCCSRMARPDTTDITVPDLWIIEPISALLAGVAKGIQFLNDIPVNAYYEPGTEFVLEWTPEDRTDTFNLTVDSFLSNPIIVKPAVGWIPAVLDFKYELVVLDEAVKFSAGNYTWVVETIDDRTGADYYYSFGAQHINTYESPRAFHINSTA</sequence>
<organism evidence="1 2">
    <name type="scientific">Xylaria flabelliformis</name>
    <dbReference type="NCBI Taxonomy" id="2512241"/>
    <lineage>
        <taxon>Eukaryota</taxon>
        <taxon>Fungi</taxon>
        <taxon>Dikarya</taxon>
        <taxon>Ascomycota</taxon>
        <taxon>Pezizomycotina</taxon>
        <taxon>Sordariomycetes</taxon>
        <taxon>Xylariomycetidae</taxon>
        <taxon>Xylariales</taxon>
        <taxon>Xylariaceae</taxon>
        <taxon>Xylaria</taxon>
    </lineage>
</organism>
<reference evidence="2" key="1">
    <citation type="submission" date="2019-06" db="EMBL/GenBank/DDBJ databases">
        <title>Draft genome sequence of the griseofulvin-producing fungus Xylaria cubensis strain G536.</title>
        <authorList>
            <person name="Mead M.E."/>
            <person name="Raja H.A."/>
            <person name="Steenwyk J.L."/>
            <person name="Knowles S.L."/>
            <person name="Oberlies N.H."/>
            <person name="Rokas A."/>
        </authorList>
    </citation>
    <scope>NUCLEOTIDE SEQUENCE [LARGE SCALE GENOMIC DNA]</scope>
    <source>
        <strain evidence="2">G536</strain>
    </source>
</reference>
<name>A0A553HNC1_9PEZI</name>